<feature type="region of interest" description="Disordered" evidence="5">
    <location>
        <begin position="1"/>
        <end position="20"/>
    </location>
</feature>
<dbReference type="OrthoDB" id="9807274at2"/>
<comment type="subcellular location">
    <subcellularLocation>
        <location evidence="1">Membrane</location>
        <topology evidence="1">Multi-pass membrane protein</topology>
    </subcellularLocation>
</comment>
<evidence type="ECO:0000256" key="5">
    <source>
        <dbReference type="SAM" id="MobiDB-lite"/>
    </source>
</evidence>
<dbReference type="CDD" id="cd17321">
    <property type="entry name" value="MFS_MMR_MDR_like"/>
    <property type="match status" value="1"/>
</dbReference>
<evidence type="ECO:0000256" key="4">
    <source>
        <dbReference type="ARBA" id="ARBA00023136"/>
    </source>
</evidence>
<evidence type="ECO:0000256" key="1">
    <source>
        <dbReference type="ARBA" id="ARBA00004141"/>
    </source>
</evidence>
<keyword evidence="4 6" id="KW-0472">Membrane</keyword>
<dbReference type="InterPro" id="IPR011701">
    <property type="entry name" value="MFS"/>
</dbReference>
<dbReference type="AlphaFoldDB" id="A0A329BR38"/>
<dbReference type="InterPro" id="IPR020846">
    <property type="entry name" value="MFS_dom"/>
</dbReference>
<feature type="transmembrane region" description="Helical" evidence="6">
    <location>
        <begin position="451"/>
        <end position="471"/>
    </location>
</feature>
<organism evidence="8 9">
    <name type="scientific">Paraburkholderia bryophila</name>
    <dbReference type="NCBI Taxonomy" id="420952"/>
    <lineage>
        <taxon>Bacteria</taxon>
        <taxon>Pseudomonadati</taxon>
        <taxon>Pseudomonadota</taxon>
        <taxon>Betaproteobacteria</taxon>
        <taxon>Burkholderiales</taxon>
        <taxon>Burkholderiaceae</taxon>
        <taxon>Paraburkholderia</taxon>
    </lineage>
</organism>
<dbReference type="Pfam" id="PF07690">
    <property type="entry name" value="MFS_1"/>
    <property type="match status" value="1"/>
</dbReference>
<accession>A0A329BR38</accession>
<feature type="transmembrane region" description="Helical" evidence="6">
    <location>
        <begin position="111"/>
        <end position="131"/>
    </location>
</feature>
<dbReference type="RefSeq" id="WP_111934833.1">
    <property type="nucleotide sequence ID" value="NZ_CADFFP010000028.1"/>
</dbReference>
<dbReference type="PRINTS" id="PR01036">
    <property type="entry name" value="TCRTETB"/>
</dbReference>
<dbReference type="Proteomes" id="UP000248918">
    <property type="component" value="Unassembled WGS sequence"/>
</dbReference>
<proteinExistence type="predicted"/>
<dbReference type="SUPFAM" id="SSF103473">
    <property type="entry name" value="MFS general substrate transporter"/>
    <property type="match status" value="2"/>
</dbReference>
<feature type="transmembrane region" description="Helical" evidence="6">
    <location>
        <begin position="359"/>
        <end position="381"/>
    </location>
</feature>
<feature type="transmembrane region" description="Helical" evidence="6">
    <location>
        <begin position="423"/>
        <end position="445"/>
    </location>
</feature>
<dbReference type="InterPro" id="IPR036259">
    <property type="entry name" value="MFS_trans_sf"/>
</dbReference>
<protein>
    <submittedName>
        <fullName evidence="8">MFS transporter</fullName>
    </submittedName>
</protein>
<feature type="compositionally biased region" description="Low complexity" evidence="5">
    <location>
        <begin position="539"/>
        <end position="558"/>
    </location>
</feature>
<dbReference type="PANTHER" id="PTHR42718">
    <property type="entry name" value="MAJOR FACILITATOR SUPERFAMILY MULTIDRUG TRANSPORTER MFSC"/>
    <property type="match status" value="1"/>
</dbReference>
<feature type="transmembrane region" description="Helical" evidence="6">
    <location>
        <begin position="492"/>
        <end position="511"/>
    </location>
</feature>
<keyword evidence="3 6" id="KW-1133">Transmembrane helix</keyword>
<evidence type="ECO:0000313" key="8">
    <source>
        <dbReference type="EMBL" id="RAS21395.1"/>
    </source>
</evidence>
<evidence type="ECO:0000256" key="2">
    <source>
        <dbReference type="ARBA" id="ARBA00022692"/>
    </source>
</evidence>
<feature type="region of interest" description="Disordered" evidence="5">
    <location>
        <begin position="537"/>
        <end position="570"/>
    </location>
</feature>
<dbReference type="GO" id="GO:0016020">
    <property type="term" value="C:membrane"/>
    <property type="evidence" value="ECO:0007669"/>
    <property type="project" value="UniProtKB-SubCell"/>
</dbReference>
<dbReference type="Gene3D" id="1.20.1250.20">
    <property type="entry name" value="MFS general substrate transporter like domains"/>
    <property type="match status" value="1"/>
</dbReference>
<evidence type="ECO:0000256" key="3">
    <source>
        <dbReference type="ARBA" id="ARBA00022989"/>
    </source>
</evidence>
<feature type="transmembrane region" description="Helical" evidence="6">
    <location>
        <begin position="80"/>
        <end position="99"/>
    </location>
</feature>
<feature type="transmembrane region" description="Helical" evidence="6">
    <location>
        <begin position="593"/>
        <end position="613"/>
    </location>
</feature>
<feature type="transmembrane region" description="Helical" evidence="6">
    <location>
        <begin position="199"/>
        <end position="220"/>
    </location>
</feature>
<dbReference type="PANTHER" id="PTHR42718:SF42">
    <property type="entry name" value="EXPORT PROTEIN"/>
    <property type="match status" value="1"/>
</dbReference>
<feature type="transmembrane region" description="Helical" evidence="6">
    <location>
        <begin position="290"/>
        <end position="309"/>
    </location>
</feature>
<feature type="transmembrane region" description="Helical" evidence="6">
    <location>
        <begin position="321"/>
        <end position="339"/>
    </location>
</feature>
<dbReference type="PROSITE" id="PS50850">
    <property type="entry name" value="MFS"/>
    <property type="match status" value="1"/>
</dbReference>
<keyword evidence="2 6" id="KW-0812">Transmembrane</keyword>
<evidence type="ECO:0000259" key="7">
    <source>
        <dbReference type="PROSITE" id="PS50850"/>
    </source>
</evidence>
<dbReference type="Gene3D" id="1.20.1720.10">
    <property type="entry name" value="Multidrug resistance protein D"/>
    <property type="match status" value="1"/>
</dbReference>
<reference evidence="8 9" key="1">
    <citation type="submission" date="2018-06" db="EMBL/GenBank/DDBJ databases">
        <title>Genomic Encyclopedia of Type Strains, Phase III (KMG-III): the genomes of soil and plant-associated and newly described type strains.</title>
        <authorList>
            <person name="Whitman W."/>
        </authorList>
    </citation>
    <scope>NUCLEOTIDE SEQUENCE [LARGE SCALE GENOMIC DNA]</scope>
    <source>
        <strain evidence="8 9">LMG 23644</strain>
    </source>
</reference>
<feature type="transmembrane region" description="Helical" evidence="6">
    <location>
        <begin position="137"/>
        <end position="162"/>
    </location>
</feature>
<sequence>MADQQIPALERRPSSTLPAQASPCDALTIRAQSLSAGSPCRRKKLALAATILGSSMAFIDGSVVNVALPSIQTELGASVAAIQWVVDAYLLFLGALVLVGGSIGDKLGRRTVFIAGIVLFTLASIGCGLAPDAAALIAARAVQGVGAALLVPSSLAIIGAVFDDRERGQAIGTWAGVGAITSALGPVSGGWLVDTFSWRAIFFLNVPIACATVALAVIAVPGSRQDDDAVVESVGGAARGEPSAQVDADAEVDAPARVDANGEVDADAQVHTSAQVHLATRAQPSTPAKLDWLGATTATVGLAALTYGLTLASAHGFGDRWVLAAIVGGLLVMGAFIALEARTPNPMMPLDVFRSRDFVGANLVTLLVYFGLGGALFFLPFTLIRAYAYSATQAGAALLPVPVTIGLLSRFTGGLTSRYGARALLTAGPVIAAAGFAMIALPWVRGEYWRGFFPALTVLGLGMTITVAPLTTTVMTSVPAARTGVASGINNAVARVASLLAIAVLGIVFVWSHDAALDARLDALHVTRAAREAASLAHSGGNASDGGDVSSGSVPAVGKTSSDSGLQASAPGAPTQAAVAAAQATSLGAALRAVALMSALCALIGAALAAATIQRTRRKP</sequence>
<evidence type="ECO:0000313" key="9">
    <source>
        <dbReference type="Proteomes" id="UP000248918"/>
    </source>
</evidence>
<dbReference type="EMBL" id="QLTK01000029">
    <property type="protein sequence ID" value="RAS21395.1"/>
    <property type="molecule type" value="Genomic_DNA"/>
</dbReference>
<evidence type="ECO:0000256" key="6">
    <source>
        <dbReference type="SAM" id="Phobius"/>
    </source>
</evidence>
<feature type="transmembrane region" description="Helical" evidence="6">
    <location>
        <begin position="45"/>
        <end position="68"/>
    </location>
</feature>
<gene>
    <name evidence="8" type="ORF">BX591_12983</name>
</gene>
<feature type="transmembrane region" description="Helical" evidence="6">
    <location>
        <begin position="387"/>
        <end position="411"/>
    </location>
</feature>
<feature type="domain" description="Major facilitator superfamily (MFS) profile" evidence="7">
    <location>
        <begin position="46"/>
        <end position="617"/>
    </location>
</feature>
<name>A0A329BR38_9BURK</name>
<dbReference type="GO" id="GO:0022857">
    <property type="term" value="F:transmembrane transporter activity"/>
    <property type="evidence" value="ECO:0007669"/>
    <property type="project" value="InterPro"/>
</dbReference>
<comment type="caution">
    <text evidence="8">The sequence shown here is derived from an EMBL/GenBank/DDBJ whole genome shotgun (WGS) entry which is preliminary data.</text>
</comment>
<feature type="transmembrane region" description="Helical" evidence="6">
    <location>
        <begin position="174"/>
        <end position="193"/>
    </location>
</feature>